<evidence type="ECO:0000313" key="9">
    <source>
        <dbReference type="Proteomes" id="UP001229244"/>
    </source>
</evidence>
<dbReference type="GO" id="GO:0050570">
    <property type="term" value="F:4-hydroxythreonine-4-phosphate dehydrogenase activity"/>
    <property type="evidence" value="ECO:0007669"/>
    <property type="project" value="UniProtKB-UniRule"/>
</dbReference>
<keyword evidence="2 7" id="KW-0479">Metal-binding</keyword>
<feature type="binding site" evidence="7">
    <location>
        <position position="287"/>
    </location>
    <ligand>
        <name>substrate</name>
    </ligand>
</feature>
<keyword evidence="6 7" id="KW-0664">Pyridoxine biosynthesis</keyword>
<name>A0AAE3VN60_9HYPH</name>
<organism evidence="8 9">
    <name type="scientific">Amorphus orientalis</name>
    <dbReference type="NCBI Taxonomy" id="649198"/>
    <lineage>
        <taxon>Bacteria</taxon>
        <taxon>Pseudomonadati</taxon>
        <taxon>Pseudomonadota</taxon>
        <taxon>Alphaproteobacteria</taxon>
        <taxon>Hyphomicrobiales</taxon>
        <taxon>Amorphaceae</taxon>
        <taxon>Amorphus</taxon>
    </lineage>
</organism>
<feature type="binding site" evidence="7">
    <location>
        <position position="144"/>
    </location>
    <ligand>
        <name>substrate</name>
    </ligand>
</feature>
<keyword evidence="3 7" id="KW-0521">NADP</keyword>
<dbReference type="Proteomes" id="UP001229244">
    <property type="component" value="Unassembled WGS sequence"/>
</dbReference>
<comment type="miscellaneous">
    <text evidence="7">The active site is located at the dimer interface.</text>
</comment>
<protein>
    <recommendedName>
        <fullName evidence="7">4-hydroxythreonine-4-phosphate dehydrogenase</fullName>
        <ecNumber evidence="7">1.1.1.262</ecNumber>
    </recommendedName>
    <alternativeName>
        <fullName evidence="7">4-(phosphohydroxy)-L-threonine dehydrogenase</fullName>
    </alternativeName>
</protein>
<dbReference type="PANTHER" id="PTHR30004:SF6">
    <property type="entry name" value="D-THREONATE 4-PHOSPHATE DEHYDROGENASE"/>
    <property type="match status" value="1"/>
</dbReference>
<comment type="subcellular location">
    <subcellularLocation>
        <location evidence="7">Cytoplasm</location>
    </subcellularLocation>
</comment>
<dbReference type="EMBL" id="JAUSUL010000002">
    <property type="protein sequence ID" value="MDQ0315624.1"/>
    <property type="molecule type" value="Genomic_DNA"/>
</dbReference>
<keyword evidence="7" id="KW-0460">Magnesium</keyword>
<feature type="binding site" evidence="7">
    <location>
        <position position="296"/>
    </location>
    <ligand>
        <name>substrate</name>
    </ligand>
</feature>
<proteinExistence type="inferred from homology"/>
<dbReference type="HAMAP" id="MF_00536">
    <property type="entry name" value="PdxA"/>
    <property type="match status" value="1"/>
</dbReference>
<keyword evidence="7" id="KW-0862">Zinc</keyword>
<evidence type="ECO:0000313" key="8">
    <source>
        <dbReference type="EMBL" id="MDQ0315624.1"/>
    </source>
</evidence>
<comment type="function">
    <text evidence="7">Catalyzes the NAD(P)-dependent oxidation of 4-(phosphooxy)-L-threonine (HTP) into 2-amino-3-oxo-4-(phosphooxy)butyric acid which spontaneously decarboxylates to form 3-amino-2-oxopropyl phosphate (AHAP).</text>
</comment>
<evidence type="ECO:0000256" key="3">
    <source>
        <dbReference type="ARBA" id="ARBA00022857"/>
    </source>
</evidence>
<dbReference type="InterPro" id="IPR005255">
    <property type="entry name" value="PdxA_fam"/>
</dbReference>
<comment type="cofactor">
    <cofactor evidence="7">
        <name>Zn(2+)</name>
        <dbReference type="ChEBI" id="CHEBI:29105"/>
    </cofactor>
    <cofactor evidence="7">
        <name>Mg(2+)</name>
        <dbReference type="ChEBI" id="CHEBI:18420"/>
    </cofactor>
    <cofactor evidence="7">
        <name>Co(2+)</name>
        <dbReference type="ChEBI" id="CHEBI:48828"/>
    </cofactor>
    <text evidence="7">Binds 1 divalent metal cation per subunit. Can use ions such as Zn(2+), Mg(2+) or Co(2+).</text>
</comment>
<keyword evidence="4 7" id="KW-0560">Oxidoreductase</keyword>
<feature type="binding site" evidence="7">
    <location>
        <position position="224"/>
    </location>
    <ligand>
        <name>a divalent metal cation</name>
        <dbReference type="ChEBI" id="CHEBI:60240"/>
        <note>ligand shared between dimeric partners</note>
    </ligand>
</feature>
<feature type="binding site" evidence="7">
    <location>
        <position position="179"/>
    </location>
    <ligand>
        <name>a divalent metal cation</name>
        <dbReference type="ChEBI" id="CHEBI:60240"/>
        <note>ligand shared between dimeric partners</note>
    </ligand>
</feature>
<sequence>MLDRAHDRQPAPLAVTLGEPAGIGPDLALMAWSMRDRQAVPPFFVAGDPEFLARRAEALGLDVRLEVCSPSEAVALFGRAIPVVSLDCAVAGVPGAPSGADAAAVIGSIDRAVTAVHAGEARAVVTSPIHKKSLYGANFTYPGHTEYLGALAEHLYKVPATPIMMLAGPQLRTVPVTVHIPLRDVPNALTSDMIVTTGRIVDADLRDRFGIPAPRIAVTGLNPHAGEGGALGSEDEAVIAPAIARLKDEGLDVRGPFPADAIFSARARAGYDVVLAMYHDQALIPVKTLAFDETVNVTLGLPFVRTSPDHGTAFDLAATGRAGPESFLAALAMADGMSTIGTAPADLDE</sequence>
<keyword evidence="5 7" id="KW-0520">NAD</keyword>
<evidence type="ECO:0000256" key="4">
    <source>
        <dbReference type="ARBA" id="ARBA00023002"/>
    </source>
</evidence>
<dbReference type="Gene3D" id="3.40.718.10">
    <property type="entry name" value="Isopropylmalate Dehydrogenase"/>
    <property type="match status" value="1"/>
</dbReference>
<dbReference type="GO" id="GO:0050897">
    <property type="term" value="F:cobalt ion binding"/>
    <property type="evidence" value="ECO:0007669"/>
    <property type="project" value="UniProtKB-UniRule"/>
</dbReference>
<comment type="similarity">
    <text evidence="7">Belongs to the PdxA family.</text>
</comment>
<comment type="subunit">
    <text evidence="7">Homodimer.</text>
</comment>
<dbReference type="NCBIfam" id="NF003699">
    <property type="entry name" value="PRK05312.1"/>
    <property type="match status" value="1"/>
</dbReference>
<evidence type="ECO:0000256" key="7">
    <source>
        <dbReference type="HAMAP-Rule" id="MF_00536"/>
    </source>
</evidence>
<dbReference type="NCBIfam" id="TIGR00557">
    <property type="entry name" value="pdxA"/>
    <property type="match status" value="1"/>
</dbReference>
<keyword evidence="7" id="KW-0170">Cobalt</keyword>
<dbReference type="GO" id="GO:0000287">
    <property type="term" value="F:magnesium ion binding"/>
    <property type="evidence" value="ECO:0007669"/>
    <property type="project" value="UniProtKB-UniRule"/>
</dbReference>
<keyword evidence="9" id="KW-1185">Reference proteome</keyword>
<dbReference type="SUPFAM" id="SSF53659">
    <property type="entry name" value="Isocitrate/Isopropylmalate dehydrogenase-like"/>
    <property type="match status" value="1"/>
</dbReference>
<dbReference type="GO" id="GO:0051287">
    <property type="term" value="F:NAD binding"/>
    <property type="evidence" value="ECO:0007669"/>
    <property type="project" value="InterPro"/>
</dbReference>
<dbReference type="PANTHER" id="PTHR30004">
    <property type="entry name" value="4-HYDROXYTHREONINE-4-PHOSPHATE DEHYDROGENASE"/>
    <property type="match status" value="1"/>
</dbReference>
<comment type="pathway">
    <text evidence="7">Cofactor biosynthesis; pyridoxine 5'-phosphate biosynthesis; pyridoxine 5'-phosphate from D-erythrose 4-phosphate: step 4/5.</text>
</comment>
<dbReference type="EC" id="1.1.1.262" evidence="7"/>
<comment type="caution">
    <text evidence="8">The sequence shown here is derived from an EMBL/GenBank/DDBJ whole genome shotgun (WGS) entry which is preliminary data.</text>
</comment>
<accession>A0AAE3VN60</accession>
<evidence type="ECO:0000256" key="5">
    <source>
        <dbReference type="ARBA" id="ARBA00023027"/>
    </source>
</evidence>
<evidence type="ECO:0000256" key="2">
    <source>
        <dbReference type="ARBA" id="ARBA00022723"/>
    </source>
</evidence>
<keyword evidence="1 7" id="KW-0963">Cytoplasm</keyword>
<dbReference type="InterPro" id="IPR037510">
    <property type="entry name" value="PdxA"/>
</dbReference>
<feature type="binding site" evidence="7">
    <location>
        <position position="279"/>
    </location>
    <ligand>
        <name>a divalent metal cation</name>
        <dbReference type="ChEBI" id="CHEBI:60240"/>
        <note>ligand shared between dimeric partners</note>
    </ligand>
</feature>
<dbReference type="Pfam" id="PF04166">
    <property type="entry name" value="PdxA"/>
    <property type="match status" value="1"/>
</dbReference>
<dbReference type="GO" id="GO:0008270">
    <property type="term" value="F:zinc ion binding"/>
    <property type="evidence" value="ECO:0007669"/>
    <property type="project" value="UniProtKB-UniRule"/>
</dbReference>
<evidence type="ECO:0000256" key="6">
    <source>
        <dbReference type="ARBA" id="ARBA00023096"/>
    </source>
</evidence>
<dbReference type="AlphaFoldDB" id="A0AAE3VN60"/>
<feature type="binding site" evidence="7">
    <location>
        <position position="305"/>
    </location>
    <ligand>
        <name>substrate</name>
    </ligand>
</feature>
<dbReference type="GO" id="GO:0005737">
    <property type="term" value="C:cytoplasm"/>
    <property type="evidence" value="ECO:0007669"/>
    <property type="project" value="UniProtKB-SubCell"/>
</dbReference>
<evidence type="ECO:0000256" key="1">
    <source>
        <dbReference type="ARBA" id="ARBA00022490"/>
    </source>
</evidence>
<reference evidence="8" key="1">
    <citation type="submission" date="2023-07" db="EMBL/GenBank/DDBJ databases">
        <title>Genomic Encyclopedia of Type Strains, Phase IV (KMG-IV): sequencing the most valuable type-strain genomes for metagenomic binning, comparative biology and taxonomic classification.</title>
        <authorList>
            <person name="Goeker M."/>
        </authorList>
    </citation>
    <scope>NUCLEOTIDE SEQUENCE</scope>
    <source>
        <strain evidence="8">DSM 21202</strain>
    </source>
</reference>
<dbReference type="GO" id="GO:0008615">
    <property type="term" value="P:pyridoxine biosynthetic process"/>
    <property type="evidence" value="ECO:0007669"/>
    <property type="project" value="UniProtKB-UniRule"/>
</dbReference>
<gene>
    <name evidence="7" type="primary">pdxA</name>
    <name evidence="8" type="ORF">J2S73_002081</name>
</gene>
<feature type="binding site" evidence="7">
    <location>
        <position position="145"/>
    </location>
    <ligand>
        <name>substrate</name>
    </ligand>
</feature>
<comment type="catalytic activity">
    <reaction evidence="7">
        <text>4-(phosphooxy)-L-threonine + NAD(+) = 3-amino-2-oxopropyl phosphate + CO2 + NADH</text>
        <dbReference type="Rhea" id="RHEA:32275"/>
        <dbReference type="ChEBI" id="CHEBI:16526"/>
        <dbReference type="ChEBI" id="CHEBI:57279"/>
        <dbReference type="ChEBI" id="CHEBI:57540"/>
        <dbReference type="ChEBI" id="CHEBI:57945"/>
        <dbReference type="ChEBI" id="CHEBI:58452"/>
        <dbReference type="EC" id="1.1.1.262"/>
    </reaction>
</comment>
<dbReference type="GO" id="GO:0042823">
    <property type="term" value="P:pyridoxal phosphate biosynthetic process"/>
    <property type="evidence" value="ECO:0007669"/>
    <property type="project" value="UniProtKB-UniRule"/>
</dbReference>
<dbReference type="RefSeq" id="WP_306885450.1">
    <property type="nucleotide sequence ID" value="NZ_JAUSUL010000002.1"/>
</dbReference>